<keyword evidence="2" id="KW-0233">DNA recombination</keyword>
<accession>A0A0L8VFU7</accession>
<dbReference type="Proteomes" id="UP000036958">
    <property type="component" value="Unassembled WGS sequence"/>
</dbReference>
<dbReference type="GO" id="GO:0006310">
    <property type="term" value="P:DNA recombination"/>
    <property type="evidence" value="ECO:0007669"/>
    <property type="project" value="UniProtKB-KW"/>
</dbReference>
<evidence type="ECO:0000256" key="1">
    <source>
        <dbReference type="ARBA" id="ARBA00023125"/>
    </source>
</evidence>
<dbReference type="InterPro" id="IPR011010">
    <property type="entry name" value="DNA_brk_join_enz"/>
</dbReference>
<organism evidence="4 5">
    <name type="scientific">Sunxiuqinia dokdonensis</name>
    <dbReference type="NCBI Taxonomy" id="1409788"/>
    <lineage>
        <taxon>Bacteria</taxon>
        <taxon>Pseudomonadati</taxon>
        <taxon>Bacteroidota</taxon>
        <taxon>Bacteroidia</taxon>
        <taxon>Marinilabiliales</taxon>
        <taxon>Prolixibacteraceae</taxon>
        <taxon>Sunxiuqinia</taxon>
    </lineage>
</organism>
<dbReference type="InterPro" id="IPR050090">
    <property type="entry name" value="Tyrosine_recombinase_XerCD"/>
</dbReference>
<feature type="domain" description="Phage integrase SAM-like" evidence="3">
    <location>
        <begin position="119"/>
        <end position="209"/>
    </location>
</feature>
<dbReference type="Pfam" id="PF13102">
    <property type="entry name" value="Phage_int_SAM_5"/>
    <property type="match status" value="1"/>
</dbReference>
<proteinExistence type="predicted"/>
<evidence type="ECO:0000313" key="4">
    <source>
        <dbReference type="EMBL" id="KOH47052.1"/>
    </source>
</evidence>
<sequence>MPRQTQPKVTFYIDKNNRNKKGFAPIKANITVNYKNTTKIIDHILPSDWNPKQQRVRPPRPGKTNGHDLINTTLEILVKDFEEFTRRCRMNKIELTPAIAKKFLNGERSLTEKAFWMAYDEYLASKQVEPKTKQNYTLYYNKLSEFEKETGYYIDYPTIDAIFFEKYRHYILTEKGLGWNTFATAIKKLKFFMNWSLKQKYHSEKGFKEFSATEKEPTIIFLTMDELSTLYHHDFNNKRLNQVRDKFCFGCFTGLAFSDLDSLTREHINNGTLTKLRHKTKIPLDIELALPALEIMKRYQDKYKALPKISHQRFNDYIKECCEKAGIKTPTVYKDFSKGITTEKISPKYQLVGSHTARKTFISNFYHNTKDVNLTKKNAGITQDKTLRRYMGSDKNMEKEAMNKAFGNI</sequence>
<dbReference type="InterPro" id="IPR010998">
    <property type="entry name" value="Integrase_recombinase_N"/>
</dbReference>
<dbReference type="AlphaFoldDB" id="A0A0L8VFU7"/>
<dbReference type="SUPFAM" id="SSF56349">
    <property type="entry name" value="DNA breaking-rejoining enzymes"/>
    <property type="match status" value="1"/>
</dbReference>
<keyword evidence="1" id="KW-0238">DNA-binding</keyword>
<dbReference type="EMBL" id="LGIA01000006">
    <property type="protein sequence ID" value="KOH47052.1"/>
    <property type="molecule type" value="Genomic_DNA"/>
</dbReference>
<dbReference type="STRING" id="1409788.NC99_00950"/>
<dbReference type="OrthoDB" id="1493636at2"/>
<evidence type="ECO:0000256" key="2">
    <source>
        <dbReference type="ARBA" id="ARBA00023172"/>
    </source>
</evidence>
<dbReference type="Gene3D" id="1.10.150.130">
    <property type="match status" value="1"/>
</dbReference>
<dbReference type="PANTHER" id="PTHR30349">
    <property type="entry name" value="PHAGE INTEGRASE-RELATED"/>
    <property type="match status" value="1"/>
</dbReference>
<reference evidence="5" key="1">
    <citation type="submission" date="2015-07" db="EMBL/GenBank/DDBJ databases">
        <title>Genome sequencing of Sunxiuqinia dokdonensis strain SK.</title>
        <authorList>
            <person name="Ahn S."/>
            <person name="Kim B.-C."/>
        </authorList>
    </citation>
    <scope>NUCLEOTIDE SEQUENCE [LARGE SCALE GENOMIC DNA]</scope>
    <source>
        <strain evidence="5">SK</strain>
    </source>
</reference>
<dbReference type="GO" id="GO:0003677">
    <property type="term" value="F:DNA binding"/>
    <property type="evidence" value="ECO:0007669"/>
    <property type="project" value="UniProtKB-KW"/>
</dbReference>
<dbReference type="PANTHER" id="PTHR30349:SF64">
    <property type="entry name" value="PROPHAGE INTEGRASE INTD-RELATED"/>
    <property type="match status" value="1"/>
</dbReference>
<comment type="caution">
    <text evidence="4">The sequence shown here is derived from an EMBL/GenBank/DDBJ whole genome shotgun (WGS) entry which is preliminary data.</text>
</comment>
<name>A0A0L8VFU7_9BACT</name>
<gene>
    <name evidence="4" type="ORF">NC99_00950</name>
</gene>
<keyword evidence="5" id="KW-1185">Reference proteome</keyword>
<evidence type="ECO:0000313" key="5">
    <source>
        <dbReference type="Proteomes" id="UP000036958"/>
    </source>
</evidence>
<dbReference type="Gene3D" id="1.10.443.10">
    <property type="entry name" value="Intergrase catalytic core"/>
    <property type="match status" value="1"/>
</dbReference>
<dbReference type="RefSeq" id="WP_053178723.1">
    <property type="nucleotide sequence ID" value="NZ_LGIA01000006.1"/>
</dbReference>
<dbReference type="GO" id="GO:0015074">
    <property type="term" value="P:DNA integration"/>
    <property type="evidence" value="ECO:0007669"/>
    <property type="project" value="InterPro"/>
</dbReference>
<protein>
    <recommendedName>
        <fullName evidence="3">Phage integrase SAM-like domain-containing protein</fullName>
    </recommendedName>
</protein>
<evidence type="ECO:0000259" key="3">
    <source>
        <dbReference type="Pfam" id="PF13102"/>
    </source>
</evidence>
<dbReference type="InterPro" id="IPR025269">
    <property type="entry name" value="SAM-like_dom"/>
</dbReference>
<dbReference type="InterPro" id="IPR013762">
    <property type="entry name" value="Integrase-like_cat_sf"/>
</dbReference>